<name>A0ABN1IRN9_9CLOT</name>
<feature type="transmembrane region" description="Helical" evidence="1">
    <location>
        <begin position="20"/>
        <end position="37"/>
    </location>
</feature>
<reference evidence="2 3" key="1">
    <citation type="journal article" date="2019" name="Int. J. Syst. Evol. Microbiol.">
        <title>The Global Catalogue of Microorganisms (GCM) 10K type strain sequencing project: providing services to taxonomists for standard genome sequencing and annotation.</title>
        <authorList>
            <consortium name="The Broad Institute Genomics Platform"/>
            <consortium name="The Broad Institute Genome Sequencing Center for Infectious Disease"/>
            <person name="Wu L."/>
            <person name="Ma J."/>
        </authorList>
    </citation>
    <scope>NUCLEOTIDE SEQUENCE [LARGE SCALE GENOMIC DNA]</scope>
    <source>
        <strain evidence="2 3">JCM 1405</strain>
    </source>
</reference>
<evidence type="ECO:0000256" key="1">
    <source>
        <dbReference type="SAM" id="Phobius"/>
    </source>
</evidence>
<keyword evidence="1" id="KW-0812">Transmembrane</keyword>
<sequence>MKNKFLHELQEDILDGKGYITLYKFLFIPAFIITIENPEFKNPKLYSEIFRVALSSIALLFSFLVYLKCKATRDEKENKEIINYTFLFLLLTFFSVYQLIKN</sequence>
<keyword evidence="3" id="KW-1185">Reference proteome</keyword>
<comment type="caution">
    <text evidence="2">The sequence shown here is derived from an EMBL/GenBank/DDBJ whole genome shotgun (WGS) entry which is preliminary data.</text>
</comment>
<evidence type="ECO:0000313" key="2">
    <source>
        <dbReference type="EMBL" id="GAA0720058.1"/>
    </source>
</evidence>
<dbReference type="Proteomes" id="UP001500339">
    <property type="component" value="Unassembled WGS sequence"/>
</dbReference>
<feature type="transmembrane region" description="Helical" evidence="1">
    <location>
        <begin position="49"/>
        <end position="69"/>
    </location>
</feature>
<dbReference type="EMBL" id="BAAACF010000001">
    <property type="protein sequence ID" value="GAA0720058.1"/>
    <property type="molecule type" value="Genomic_DNA"/>
</dbReference>
<organism evidence="2 3">
    <name type="scientific">Clostridium malenominatum</name>
    <dbReference type="NCBI Taxonomy" id="1539"/>
    <lineage>
        <taxon>Bacteria</taxon>
        <taxon>Bacillati</taxon>
        <taxon>Bacillota</taxon>
        <taxon>Clostridia</taxon>
        <taxon>Eubacteriales</taxon>
        <taxon>Clostridiaceae</taxon>
        <taxon>Clostridium</taxon>
    </lineage>
</organism>
<feature type="transmembrane region" description="Helical" evidence="1">
    <location>
        <begin position="81"/>
        <end position="100"/>
    </location>
</feature>
<accession>A0ABN1IRN9</accession>
<proteinExistence type="predicted"/>
<dbReference type="RefSeq" id="WP_343767093.1">
    <property type="nucleotide sequence ID" value="NZ_BAAACF010000001.1"/>
</dbReference>
<protein>
    <submittedName>
        <fullName evidence="2">Uncharacterized protein</fullName>
    </submittedName>
</protein>
<keyword evidence="1" id="KW-1133">Transmembrane helix</keyword>
<gene>
    <name evidence="2" type="ORF">GCM10008905_08850</name>
</gene>
<keyword evidence="1" id="KW-0472">Membrane</keyword>
<evidence type="ECO:0000313" key="3">
    <source>
        <dbReference type="Proteomes" id="UP001500339"/>
    </source>
</evidence>